<evidence type="ECO:0000313" key="4">
    <source>
        <dbReference type="EMBL" id="WGZ92471.1"/>
    </source>
</evidence>
<dbReference type="SUPFAM" id="SSF52540">
    <property type="entry name" value="P-loop containing nucleoside triphosphate hydrolases"/>
    <property type="match status" value="1"/>
</dbReference>
<dbReference type="InterPro" id="IPR050238">
    <property type="entry name" value="DNA_Rep/Repair_Clamp_Loader"/>
</dbReference>
<dbReference type="InterPro" id="IPR027417">
    <property type="entry name" value="P-loop_NTPase"/>
</dbReference>
<dbReference type="PANTHER" id="PTHR11669:SF8">
    <property type="entry name" value="DNA POLYMERASE III SUBUNIT DELTA"/>
    <property type="match status" value="1"/>
</dbReference>
<accession>A0AA95HCW5</accession>
<proteinExistence type="predicted"/>
<dbReference type="Gene3D" id="3.40.50.300">
    <property type="entry name" value="P-loop containing nucleotide triphosphate hydrolases"/>
    <property type="match status" value="1"/>
</dbReference>
<dbReference type="GO" id="GO:0008408">
    <property type="term" value="F:3'-5' exonuclease activity"/>
    <property type="evidence" value="ECO:0007669"/>
    <property type="project" value="InterPro"/>
</dbReference>
<dbReference type="NCBIfam" id="TIGR00678">
    <property type="entry name" value="holB"/>
    <property type="match status" value="1"/>
</dbReference>
<dbReference type="EMBL" id="CP124756">
    <property type="protein sequence ID" value="WGZ92471.1"/>
    <property type="molecule type" value="Genomic_DNA"/>
</dbReference>
<dbReference type="Proteomes" id="UP001301326">
    <property type="component" value="Chromosome"/>
</dbReference>
<dbReference type="AlphaFoldDB" id="A0AA95HCW5"/>
<dbReference type="GO" id="GO:0003887">
    <property type="term" value="F:DNA-directed DNA polymerase activity"/>
    <property type="evidence" value="ECO:0007669"/>
    <property type="project" value="UniProtKB-KW"/>
</dbReference>
<sequence length="320" mass="36214">MSRYPYPWQAPIWQSLQQAKGHNHLHHALLFSGEEGCGNEVFIQALANSLLCLTPATDGSACGQCRSCQVFAAQAHPDFMSVTLLEDKQSILIEQIRELNYFLGLSRSYSPCRVVIIYPAERMNVNAANSLLKSLEEPAANTHILLLTAHPALLLPTIRSRCQAIRLPLPTHQQAQEWLSQQTLQHPLEQLLETALGRPLAALELDSTDTLTQRAQWFAHLTQCMQGQGSITEISAHWEKSDKQQLLDWQLTWLLTLLKQASSDGAEPVTSELGYLRTLLNSNQILRMYDKLLELKKLSTHPLNPRLFIESMLILWQEQH</sequence>
<comment type="catalytic activity">
    <reaction evidence="3">
        <text>DNA(n) + a 2'-deoxyribonucleoside 5'-triphosphate = DNA(n+1) + diphosphate</text>
        <dbReference type="Rhea" id="RHEA:22508"/>
        <dbReference type="Rhea" id="RHEA-COMP:17339"/>
        <dbReference type="Rhea" id="RHEA-COMP:17340"/>
        <dbReference type="ChEBI" id="CHEBI:33019"/>
        <dbReference type="ChEBI" id="CHEBI:61560"/>
        <dbReference type="ChEBI" id="CHEBI:173112"/>
        <dbReference type="EC" id="2.7.7.7"/>
    </reaction>
</comment>
<protein>
    <recommendedName>
        <fullName evidence="1">DNA-directed DNA polymerase</fullName>
        <ecNumber evidence="1">2.7.7.7</ecNumber>
    </recommendedName>
</protein>
<evidence type="ECO:0000256" key="2">
    <source>
        <dbReference type="ARBA" id="ARBA00022932"/>
    </source>
</evidence>
<dbReference type="GO" id="GO:0006261">
    <property type="term" value="P:DNA-templated DNA replication"/>
    <property type="evidence" value="ECO:0007669"/>
    <property type="project" value="TreeGrafter"/>
</dbReference>
<dbReference type="KEGG" id="tput:QJT81_11325"/>
<keyword evidence="2" id="KW-0239">DNA-directed DNA polymerase</keyword>
<keyword evidence="4" id="KW-0548">Nucleotidyltransferase</keyword>
<reference evidence="4" key="2">
    <citation type="submission" date="2023-04" db="EMBL/GenBank/DDBJ databases">
        <authorList>
            <person name="Beletskiy A.V."/>
            <person name="Mardanov A.V."/>
            <person name="Ravin N.V."/>
        </authorList>
    </citation>
    <scope>NUCLEOTIDE SEQUENCE</scope>
    <source>
        <strain evidence="4">GKL-02</strain>
    </source>
</reference>
<name>A0AA95HCW5_9GAMM</name>
<dbReference type="GO" id="GO:0003677">
    <property type="term" value="F:DNA binding"/>
    <property type="evidence" value="ECO:0007669"/>
    <property type="project" value="InterPro"/>
</dbReference>
<dbReference type="Pfam" id="PF13177">
    <property type="entry name" value="DNA_pol3_delta2"/>
    <property type="match status" value="1"/>
</dbReference>
<gene>
    <name evidence="4" type="primary">holB</name>
    <name evidence="4" type="ORF">QJT81_11325</name>
</gene>
<evidence type="ECO:0000256" key="3">
    <source>
        <dbReference type="ARBA" id="ARBA00049244"/>
    </source>
</evidence>
<dbReference type="GO" id="GO:0009360">
    <property type="term" value="C:DNA polymerase III complex"/>
    <property type="evidence" value="ECO:0007669"/>
    <property type="project" value="InterPro"/>
</dbReference>
<dbReference type="EC" id="2.7.7.7" evidence="1"/>
<evidence type="ECO:0000256" key="1">
    <source>
        <dbReference type="ARBA" id="ARBA00012417"/>
    </source>
</evidence>
<keyword evidence="4" id="KW-0808">Transferase</keyword>
<reference evidence="4" key="1">
    <citation type="journal article" date="2023" name="Int. J. Mol. Sci.">
        <title>Metagenomics Revealed a New Genus 'Candidatus Thiocaldithrix dubininis' gen. nov., sp. nov. and a New Species 'Candidatus Thiothrix putei' sp. nov. in the Family Thiotrichaceae, Some Members of Which Have Traits of Both Na+- and H+-Motive Energetics.</title>
        <authorList>
            <person name="Ravin N.V."/>
            <person name="Muntyan M.S."/>
            <person name="Smolyakov D.D."/>
            <person name="Rudenko T.S."/>
            <person name="Beletsky A.V."/>
            <person name="Mardanov A.V."/>
            <person name="Grabovich M.Y."/>
        </authorList>
    </citation>
    <scope>NUCLEOTIDE SEQUENCE</scope>
    <source>
        <strain evidence="4">GKL-02</strain>
    </source>
</reference>
<dbReference type="InterPro" id="IPR004622">
    <property type="entry name" value="DNA_pol_HolB"/>
</dbReference>
<dbReference type="PANTHER" id="PTHR11669">
    <property type="entry name" value="REPLICATION FACTOR C / DNA POLYMERASE III GAMMA-TAU SUBUNIT"/>
    <property type="match status" value="1"/>
</dbReference>
<organism evidence="4">
    <name type="scientific">Candidatus Thiothrix putei</name>
    <dbReference type="NCBI Taxonomy" id="3080811"/>
    <lineage>
        <taxon>Bacteria</taxon>
        <taxon>Pseudomonadati</taxon>
        <taxon>Pseudomonadota</taxon>
        <taxon>Gammaproteobacteria</taxon>
        <taxon>Thiotrichales</taxon>
        <taxon>Thiotrichaceae</taxon>
        <taxon>Thiothrix</taxon>
    </lineage>
</organism>